<dbReference type="Proteomes" id="UP001378242">
    <property type="component" value="Unassembled WGS sequence"/>
</dbReference>
<evidence type="ECO:0000256" key="1">
    <source>
        <dbReference type="SAM" id="MobiDB-lite"/>
    </source>
</evidence>
<keyword evidence="4" id="KW-1185">Reference proteome</keyword>
<feature type="compositionally biased region" description="Polar residues" evidence="1">
    <location>
        <begin position="85"/>
        <end position="118"/>
    </location>
</feature>
<feature type="region of interest" description="Disordered" evidence="1">
    <location>
        <begin position="85"/>
        <end position="128"/>
    </location>
</feature>
<dbReference type="EMBL" id="JBAKAP010000011">
    <property type="protein sequence ID" value="MEL0617350.1"/>
    <property type="molecule type" value="Genomic_DNA"/>
</dbReference>
<gene>
    <name evidence="3" type="ORF">V6243_10950</name>
</gene>
<accession>A0ABU9GFV8</accession>
<comment type="caution">
    <text evidence="3">The sequence shown here is derived from an EMBL/GenBank/DDBJ whole genome shotgun (WGS) entry which is preliminary data.</text>
</comment>
<name>A0ABU9GFV8_COBMA</name>
<dbReference type="RefSeq" id="WP_341542485.1">
    <property type="nucleotide sequence ID" value="NZ_JBAKAP010000011.1"/>
</dbReference>
<proteinExistence type="predicted"/>
<sequence>MNAFTRISLGIVSAGCLLATTASANSLMGPFPYDFPARSAETALILYESKKAGSLGEGSETNIGAYTLNTGSSTSIGNWQQIEQTLSDGSTGTIDSTADQSADGSSQTSSTDFTITHNNADDEEEEAP</sequence>
<reference evidence="3 4" key="1">
    <citation type="submission" date="2024-02" db="EMBL/GenBank/DDBJ databases">
        <title>Bacteria isolated from the canopy kelp, Nereocystis luetkeana.</title>
        <authorList>
            <person name="Pfister C.A."/>
            <person name="Younker I.T."/>
            <person name="Light S.H."/>
        </authorList>
    </citation>
    <scope>NUCLEOTIDE SEQUENCE [LARGE SCALE GENOMIC DNA]</scope>
    <source>
        <strain evidence="3 4">TI.5.07</strain>
    </source>
</reference>
<evidence type="ECO:0000256" key="2">
    <source>
        <dbReference type="SAM" id="SignalP"/>
    </source>
</evidence>
<keyword evidence="2" id="KW-0732">Signal</keyword>
<protein>
    <submittedName>
        <fullName evidence="3">Uncharacterized protein</fullName>
    </submittedName>
</protein>
<organism evidence="3 4">
    <name type="scientific">Cobetia marina</name>
    <name type="common">Deleya marina</name>
    <dbReference type="NCBI Taxonomy" id="28258"/>
    <lineage>
        <taxon>Bacteria</taxon>
        <taxon>Pseudomonadati</taxon>
        <taxon>Pseudomonadota</taxon>
        <taxon>Gammaproteobacteria</taxon>
        <taxon>Oceanospirillales</taxon>
        <taxon>Halomonadaceae</taxon>
        <taxon>Cobetia</taxon>
    </lineage>
</organism>
<feature type="chain" id="PRO_5047299937" evidence="2">
    <location>
        <begin position="25"/>
        <end position="128"/>
    </location>
</feature>
<evidence type="ECO:0000313" key="3">
    <source>
        <dbReference type="EMBL" id="MEL0617350.1"/>
    </source>
</evidence>
<feature type="signal peptide" evidence="2">
    <location>
        <begin position="1"/>
        <end position="24"/>
    </location>
</feature>
<evidence type="ECO:0000313" key="4">
    <source>
        <dbReference type="Proteomes" id="UP001378242"/>
    </source>
</evidence>